<evidence type="ECO:0000313" key="1">
    <source>
        <dbReference type="EMBL" id="RDZ10391.1"/>
    </source>
</evidence>
<proteinExistence type="predicted"/>
<comment type="caution">
    <text evidence="1">The sequence shown here is derived from an EMBL/GenBank/DDBJ whole genome shotgun (WGS) entry which is preliminary data.</text>
</comment>
<evidence type="ECO:0000313" key="2">
    <source>
        <dbReference type="Proteomes" id="UP000256519"/>
    </source>
</evidence>
<gene>
    <name evidence="1" type="ORF">C3744_23385</name>
</gene>
<dbReference type="RefSeq" id="WP_116077403.1">
    <property type="nucleotide sequence ID" value="NZ_PQWM01000030.1"/>
</dbReference>
<reference evidence="1 2" key="1">
    <citation type="journal article" date="2018" name="Appl. Environ. Microbiol.">
        <title>Antimicrobial susceptibility testing and tentative epidemiological cut-off values of five Bacillus species relevant for use as animal feed additives or for plant protection.</title>
        <authorList>
            <person name="Agerso Y."/>
            <person name="Stuer-Lauridsen B."/>
            <person name="Bjerre K."/>
            <person name="Jensen M.G."/>
            <person name="Johansen E."/>
            <person name="Bennedsen M."/>
            <person name="Brockmann E."/>
            <person name="Nielsen B."/>
        </authorList>
    </citation>
    <scope>NUCLEOTIDE SEQUENCE [LARGE SCALE GENOMIC DNA]</scope>
    <source>
        <strain evidence="1 2">CHCC20162</strain>
    </source>
</reference>
<organism evidence="1 2">
    <name type="scientific">Priestia megaterium</name>
    <name type="common">Bacillus megaterium</name>
    <dbReference type="NCBI Taxonomy" id="1404"/>
    <lineage>
        <taxon>Bacteria</taxon>
        <taxon>Bacillati</taxon>
        <taxon>Bacillota</taxon>
        <taxon>Bacilli</taxon>
        <taxon>Bacillales</taxon>
        <taxon>Bacillaceae</taxon>
        <taxon>Priestia</taxon>
    </lineage>
</organism>
<dbReference type="Proteomes" id="UP000256519">
    <property type="component" value="Unassembled WGS sequence"/>
</dbReference>
<dbReference type="AlphaFoldDB" id="A0A3D8WXF2"/>
<dbReference type="EMBL" id="PQWM01000030">
    <property type="protein sequence ID" value="RDZ10391.1"/>
    <property type="molecule type" value="Genomic_DNA"/>
</dbReference>
<sequence>MSKIARTYRLSPEGIKKFELIVAIHNELQQVRFKTKLSQADVLEQMVEEHYQRLIMDVGPNFLEEVKKKTEK</sequence>
<name>A0A3D8WXF2_PRIMG</name>
<protein>
    <submittedName>
        <fullName evidence="1">Uncharacterized protein</fullName>
    </submittedName>
</protein>
<accession>A0A3D8WXF2</accession>